<dbReference type="AlphaFoldDB" id="A0A5C6V268"/>
<dbReference type="PRINTS" id="PR00111">
    <property type="entry name" value="ABHYDROLASE"/>
</dbReference>
<keyword evidence="1 3" id="KW-0378">Hydrolase</keyword>
<organism evidence="3 4">
    <name type="scientific">Luteibaculum oceani</name>
    <dbReference type="NCBI Taxonomy" id="1294296"/>
    <lineage>
        <taxon>Bacteria</taxon>
        <taxon>Pseudomonadati</taxon>
        <taxon>Bacteroidota</taxon>
        <taxon>Flavobacteriia</taxon>
        <taxon>Flavobacteriales</taxon>
        <taxon>Luteibaculaceae</taxon>
        <taxon>Luteibaculum</taxon>
    </lineage>
</organism>
<dbReference type="PRINTS" id="PR00412">
    <property type="entry name" value="EPOXHYDRLASE"/>
</dbReference>
<dbReference type="OrthoDB" id="9808398at2"/>
<dbReference type="Pfam" id="PF00561">
    <property type="entry name" value="Abhydrolase_1"/>
    <property type="match status" value="1"/>
</dbReference>
<dbReference type="SUPFAM" id="SSF53474">
    <property type="entry name" value="alpha/beta-Hydrolases"/>
    <property type="match status" value="1"/>
</dbReference>
<dbReference type="GO" id="GO:0016787">
    <property type="term" value="F:hydrolase activity"/>
    <property type="evidence" value="ECO:0007669"/>
    <property type="project" value="UniProtKB-KW"/>
</dbReference>
<reference evidence="3 4" key="1">
    <citation type="submission" date="2019-08" db="EMBL/GenBank/DDBJ databases">
        <title>Genome of Luteibaculum oceani JCM 18817.</title>
        <authorList>
            <person name="Bowman J.P."/>
        </authorList>
    </citation>
    <scope>NUCLEOTIDE SEQUENCE [LARGE SCALE GENOMIC DNA]</scope>
    <source>
        <strain evidence="3 4">JCM 18817</strain>
    </source>
</reference>
<dbReference type="Proteomes" id="UP000321168">
    <property type="component" value="Unassembled WGS sequence"/>
</dbReference>
<proteinExistence type="predicted"/>
<dbReference type="EMBL" id="VORB01000005">
    <property type="protein sequence ID" value="TXC78910.1"/>
    <property type="molecule type" value="Genomic_DNA"/>
</dbReference>
<feature type="domain" description="AB hydrolase-1" evidence="2">
    <location>
        <begin position="16"/>
        <end position="119"/>
    </location>
</feature>
<dbReference type="InterPro" id="IPR000639">
    <property type="entry name" value="Epox_hydrolase-like"/>
</dbReference>
<dbReference type="Gene3D" id="3.40.50.1820">
    <property type="entry name" value="alpha/beta hydrolase"/>
    <property type="match status" value="1"/>
</dbReference>
<dbReference type="InterPro" id="IPR000073">
    <property type="entry name" value="AB_hydrolase_1"/>
</dbReference>
<evidence type="ECO:0000256" key="1">
    <source>
        <dbReference type="ARBA" id="ARBA00022801"/>
    </source>
</evidence>
<gene>
    <name evidence="3" type="ORF">FRX97_06765</name>
</gene>
<evidence type="ECO:0000313" key="4">
    <source>
        <dbReference type="Proteomes" id="UP000321168"/>
    </source>
</evidence>
<evidence type="ECO:0000313" key="3">
    <source>
        <dbReference type="EMBL" id="TXC78910.1"/>
    </source>
</evidence>
<dbReference type="RefSeq" id="WP_147014434.1">
    <property type="nucleotide sequence ID" value="NZ_VORB01000005.1"/>
</dbReference>
<protein>
    <submittedName>
        <fullName evidence="3">Alpha/beta fold hydrolase</fullName>
    </submittedName>
</protein>
<sequence>MPDEIIYHKTMGDKGPWLIILHGLFGSSDNWSTLAGQWAENYRVVLCDARNHGKSFHSDNFNYDLMAEDVAKLMEHLDIEDAFILGHSMGGKTVMRFSQLYPEKLKAMMVADIGPKSYPPHHDEIIKAFESVNLEETKSRSEATKQVQSVISDPGVAMFLLKNLYWKEKGQLAWRINLPVLKREISKVIEDLPKDEVATKALFVRGGKSNYILNDDWPDIKAQFVNSHLVTIKNAGHWLHAEQPEAFYQTITAYLDKVK</sequence>
<keyword evidence="4" id="KW-1185">Reference proteome</keyword>
<dbReference type="InterPro" id="IPR029058">
    <property type="entry name" value="AB_hydrolase_fold"/>
</dbReference>
<comment type="caution">
    <text evidence="3">The sequence shown here is derived from an EMBL/GenBank/DDBJ whole genome shotgun (WGS) entry which is preliminary data.</text>
</comment>
<evidence type="ECO:0000259" key="2">
    <source>
        <dbReference type="Pfam" id="PF00561"/>
    </source>
</evidence>
<name>A0A5C6V268_9FLAO</name>
<accession>A0A5C6V268</accession>
<dbReference type="PANTHER" id="PTHR46118:SF4">
    <property type="entry name" value="PROTEIN ABHD11"/>
    <property type="match status" value="1"/>
</dbReference>
<dbReference type="PANTHER" id="PTHR46118">
    <property type="entry name" value="PROTEIN ABHD11"/>
    <property type="match status" value="1"/>
</dbReference>